<gene>
    <name evidence="6" type="ORF">KI688_011677</name>
</gene>
<feature type="compositionally biased region" description="Low complexity" evidence="4">
    <location>
        <begin position="421"/>
        <end position="432"/>
    </location>
</feature>
<feature type="compositionally biased region" description="Basic residues" evidence="4">
    <location>
        <begin position="1011"/>
        <end position="1020"/>
    </location>
</feature>
<proteinExistence type="inferred from homology"/>
<feature type="region of interest" description="Disordered" evidence="4">
    <location>
        <begin position="694"/>
        <end position="723"/>
    </location>
</feature>
<dbReference type="InterPro" id="IPR005011">
    <property type="entry name" value="SNU66/SART1"/>
</dbReference>
<dbReference type="GO" id="GO:0032543">
    <property type="term" value="P:mitochondrial translation"/>
    <property type="evidence" value="ECO:0007669"/>
    <property type="project" value="UniProtKB-ARBA"/>
</dbReference>
<feature type="domain" description="Prokaryotic-type class I peptide chain release factors" evidence="5">
    <location>
        <begin position="903"/>
        <end position="919"/>
    </location>
</feature>
<protein>
    <recommendedName>
        <fullName evidence="5">Prokaryotic-type class I peptide chain release factors domain-containing protein</fullName>
    </recommendedName>
</protein>
<name>A0A9P7XVF9_9FUNG</name>
<dbReference type="GO" id="GO:0045292">
    <property type="term" value="P:mRNA cis splicing, via spliceosome"/>
    <property type="evidence" value="ECO:0007669"/>
    <property type="project" value="TreeGrafter"/>
</dbReference>
<reference evidence="6" key="1">
    <citation type="submission" date="2021-06" db="EMBL/GenBank/DDBJ databases">
        <title>Genome Sequence of Mortierella hyaline Strain SCG-10, a Cold-Adapted, Nitrate-Reducing Fungus Isolated from Soil in Minnesota, USA.</title>
        <authorList>
            <person name="Aldossari N."/>
        </authorList>
    </citation>
    <scope>NUCLEOTIDE SEQUENCE</scope>
    <source>
        <strain evidence="6">SCG-10</strain>
    </source>
</reference>
<dbReference type="PANTHER" id="PTHR14152:SF5">
    <property type="entry name" value="U4_U6.U5 TRI-SNRNP-ASSOCIATED PROTEIN 1"/>
    <property type="match status" value="1"/>
</dbReference>
<dbReference type="EMBL" id="JAHRHY010000007">
    <property type="protein sequence ID" value="KAG9068085.1"/>
    <property type="molecule type" value="Genomic_DNA"/>
</dbReference>
<feature type="region of interest" description="Disordered" evidence="4">
    <location>
        <begin position="992"/>
        <end position="1020"/>
    </location>
</feature>
<feature type="region of interest" description="Disordered" evidence="4">
    <location>
        <begin position="22"/>
        <end position="116"/>
    </location>
</feature>
<comment type="caution">
    <text evidence="6">The sequence shown here is derived from an EMBL/GenBank/DDBJ whole genome shotgun (WGS) entry which is preliminary data.</text>
</comment>
<dbReference type="PANTHER" id="PTHR14152">
    <property type="entry name" value="SQUAMOUS CELL CARCINOMA ANTIGEN RECOGNISED BY CYTOTOXIC T LYMPHOCYTES"/>
    <property type="match status" value="1"/>
</dbReference>
<dbReference type="Pfam" id="PF00472">
    <property type="entry name" value="RF-1"/>
    <property type="match status" value="1"/>
</dbReference>
<dbReference type="GO" id="GO:0046540">
    <property type="term" value="C:U4/U6 x U5 tri-snRNP complex"/>
    <property type="evidence" value="ECO:0007669"/>
    <property type="project" value="TreeGrafter"/>
</dbReference>
<feature type="compositionally biased region" description="Basic residues" evidence="4">
    <location>
        <begin position="994"/>
        <end position="1003"/>
    </location>
</feature>
<evidence type="ECO:0000259" key="5">
    <source>
        <dbReference type="PROSITE" id="PS00745"/>
    </source>
</evidence>
<dbReference type="Proteomes" id="UP000707451">
    <property type="component" value="Unassembled WGS sequence"/>
</dbReference>
<feature type="compositionally biased region" description="Basic and acidic residues" evidence="4">
    <location>
        <begin position="99"/>
        <end position="116"/>
    </location>
</feature>
<accession>A0A9P7XVF9</accession>
<feature type="compositionally biased region" description="Basic residues" evidence="4">
    <location>
        <begin position="292"/>
        <end position="302"/>
    </location>
</feature>
<keyword evidence="3" id="KW-0539">Nucleus</keyword>
<feature type="region of interest" description="Disordered" evidence="4">
    <location>
        <begin position="292"/>
        <end position="326"/>
    </location>
</feature>
<feature type="compositionally biased region" description="Acidic residues" evidence="4">
    <location>
        <begin position="438"/>
        <end position="449"/>
    </location>
</feature>
<dbReference type="GO" id="GO:0003747">
    <property type="term" value="F:translation release factor activity"/>
    <property type="evidence" value="ECO:0007669"/>
    <property type="project" value="InterPro"/>
</dbReference>
<dbReference type="PROSITE" id="PS00745">
    <property type="entry name" value="RF_PROK_I"/>
    <property type="match status" value="1"/>
</dbReference>
<dbReference type="InterPro" id="IPR000352">
    <property type="entry name" value="Pep_chain_release_fac_I"/>
</dbReference>
<dbReference type="SUPFAM" id="SSF110916">
    <property type="entry name" value="Peptidyl-tRNA hydrolase domain-like"/>
    <property type="match status" value="1"/>
</dbReference>
<evidence type="ECO:0000256" key="4">
    <source>
        <dbReference type="SAM" id="MobiDB-lite"/>
    </source>
</evidence>
<dbReference type="Gene3D" id="3.30.160.20">
    <property type="match status" value="1"/>
</dbReference>
<dbReference type="GO" id="GO:0005739">
    <property type="term" value="C:mitochondrion"/>
    <property type="evidence" value="ECO:0007669"/>
    <property type="project" value="GOC"/>
</dbReference>
<comment type="subcellular location">
    <subcellularLocation>
        <location evidence="1">Nucleus</location>
    </subcellularLocation>
</comment>
<feature type="region of interest" description="Disordered" evidence="4">
    <location>
        <begin position="398"/>
        <end position="487"/>
    </location>
</feature>
<evidence type="ECO:0000313" key="7">
    <source>
        <dbReference type="Proteomes" id="UP000707451"/>
    </source>
</evidence>
<comment type="similarity">
    <text evidence="2">Belongs to the SNU66/SART1 family.</text>
</comment>
<dbReference type="Pfam" id="PF03343">
    <property type="entry name" value="SART-1"/>
    <property type="match status" value="1"/>
</dbReference>
<feature type="compositionally biased region" description="Acidic residues" evidence="4">
    <location>
        <begin position="308"/>
        <end position="319"/>
    </location>
</feature>
<feature type="compositionally biased region" description="Basic and acidic residues" evidence="4">
    <location>
        <begin position="37"/>
        <end position="56"/>
    </location>
</feature>
<sequence>MSESSVSFEEANRIRLSLGMKPLKVGPETSSTQIAEDNMKRHREDEAKRAHEDKVKSRIAKSKNKLELNKTMSGKGLGEASDDDDDGDLYKWTMKSRRKEKERQTAAAAKREKELQELDDSYQAEYDEDHLAGLRVGHDMGDFAEGEERILTLKDSTILENEEEGDELINIQMTEQQRLEKNLENKKKKNRPVYSAYDDDEFTSGKKKNLLSQYDEVLGTEQGNDGFVIGKARKVNRGGAGSLAGSSSGNGGLTAKEIMNQKLKESAIDLTYNKTQQAQDYYTKDEAEITFKKSKKKKKSRSRKADNWDEEGDQEGDAMEVERPEPVDISELNFVDDEDLQASLAKARRLATKKTIKKLTPEQIAKNLAESKIMEVEEDFSERGGLVISDVSEFVSNLASSSAVHAAPARPTQAAREDSPEPASASSPIVAEKAQEDTVMEDTKEEAEEDNIRSRTRAESEEAEDIAMKESKESEQAEHEAVLAEEPLVSRGLGSTLALLKQKGALEMGNAEQAERSKIQSERAKWLADARLREARLAKEMAQAKARDKDKVRDKNYSIRDRDRDREHENQRREQQLLDERESRMKNYQPDVKLEYIDDSGNRLNTKEAFRQLSHAFHGKTSGKMKTEKRMKKLEDEKRLMSMSSTDTPLGMASAFQERQKAAGSAHIVLAVGNRNAVPASLASSTIGGTTSTLASGSGLGTASAAPARSQPSSFSAPSQNAQATMSISGVHAPNREKVAFGLKRKAEAAPGSNPEETASKKTHYMASPFLRALTRQSTTVRTGASTATWSSTLSNTTRIGPVQSRQLQVMYRTQNVRIASLVSHLTSCPGTIDSTSQLQLRGFASRKEIATAEASDSDSGLDEEFRDDNGMTLKDREKVENWAKGFTKESIPKGLLTLNFVRASGPGGQNVNKVNTKVDMRFVVDDALWLPEYVRDRLKSENGEYVLTSDRKRTQMANLDDCMEKLHEILLKMAELPKLPDAETLERLERIKKAGNNRRKVNKQFQSQKKSSRRVSRDD</sequence>
<dbReference type="AlphaFoldDB" id="A0A9P7XVF9"/>
<dbReference type="OrthoDB" id="5583at2759"/>
<evidence type="ECO:0000256" key="1">
    <source>
        <dbReference type="ARBA" id="ARBA00004123"/>
    </source>
</evidence>
<keyword evidence="7" id="KW-1185">Reference proteome</keyword>
<dbReference type="GO" id="GO:0000481">
    <property type="term" value="P:maturation of 5S rRNA"/>
    <property type="evidence" value="ECO:0007669"/>
    <property type="project" value="TreeGrafter"/>
</dbReference>
<organism evidence="6 7">
    <name type="scientific">Linnemannia hyalina</name>
    <dbReference type="NCBI Taxonomy" id="64524"/>
    <lineage>
        <taxon>Eukaryota</taxon>
        <taxon>Fungi</taxon>
        <taxon>Fungi incertae sedis</taxon>
        <taxon>Mucoromycota</taxon>
        <taxon>Mortierellomycotina</taxon>
        <taxon>Mortierellomycetes</taxon>
        <taxon>Mortierellales</taxon>
        <taxon>Mortierellaceae</taxon>
        <taxon>Linnemannia</taxon>
    </lineage>
</organism>
<feature type="compositionally biased region" description="Basic and acidic residues" evidence="4">
    <location>
        <begin position="450"/>
        <end position="482"/>
    </location>
</feature>
<feature type="compositionally biased region" description="Basic and acidic residues" evidence="4">
    <location>
        <begin position="545"/>
        <end position="585"/>
    </location>
</feature>
<evidence type="ECO:0000256" key="2">
    <source>
        <dbReference type="ARBA" id="ARBA00006076"/>
    </source>
</evidence>
<evidence type="ECO:0000313" key="6">
    <source>
        <dbReference type="EMBL" id="KAG9068085.1"/>
    </source>
</evidence>
<evidence type="ECO:0000256" key="3">
    <source>
        <dbReference type="ARBA" id="ARBA00023242"/>
    </source>
</evidence>
<feature type="region of interest" description="Disordered" evidence="4">
    <location>
        <begin position="541"/>
        <end position="585"/>
    </location>
</feature>